<dbReference type="Proteomes" id="UP001595792">
    <property type="component" value="Unassembled WGS sequence"/>
</dbReference>
<accession>A0ABV8NMJ2</accession>
<proteinExistence type="predicted"/>
<keyword evidence="2" id="KW-1185">Reference proteome</keyword>
<dbReference type="Pfam" id="PF13366">
    <property type="entry name" value="PDDEXK_3"/>
    <property type="match status" value="1"/>
</dbReference>
<reference evidence="2" key="1">
    <citation type="journal article" date="2019" name="Int. J. Syst. Evol. Microbiol.">
        <title>The Global Catalogue of Microorganisms (GCM) 10K type strain sequencing project: providing services to taxonomists for standard genome sequencing and annotation.</title>
        <authorList>
            <consortium name="The Broad Institute Genomics Platform"/>
            <consortium name="The Broad Institute Genome Sequencing Center for Infectious Disease"/>
            <person name="Wu L."/>
            <person name="Ma J."/>
        </authorList>
    </citation>
    <scope>NUCLEOTIDE SEQUENCE [LARGE SCALE GENOMIC DNA]</scope>
    <source>
        <strain evidence="2">CCM 8689</strain>
    </source>
</reference>
<comment type="caution">
    <text evidence="1">The sequence shown here is derived from an EMBL/GenBank/DDBJ whole genome shotgun (WGS) entry which is preliminary data.</text>
</comment>
<dbReference type="NCBIfam" id="TIGR04256">
    <property type="entry name" value="GxxExxY"/>
    <property type="match status" value="1"/>
</dbReference>
<name>A0ABV8NMJ2_9SPHI</name>
<sequence length="132" mass="15624">MVKNHREEEFFLKKECLSLVEIADQVHNNLGYGKHDSDYKIAFEAKLKYNGFDYKAQKGYLFNFNGIILQHKFYADFVINENVIVEIKSVPYQLNDYDLKVFEQLVTDRPKVGLIINFHHEVIHFLKIVLLN</sequence>
<dbReference type="EMBL" id="JBHSBY010000136">
    <property type="protein sequence ID" value="MFC4198245.1"/>
    <property type="molecule type" value="Genomic_DNA"/>
</dbReference>
<organism evidence="1 2">
    <name type="scientific">Pedobacter jamesrossensis</name>
    <dbReference type="NCBI Taxonomy" id="1908238"/>
    <lineage>
        <taxon>Bacteria</taxon>
        <taxon>Pseudomonadati</taxon>
        <taxon>Bacteroidota</taxon>
        <taxon>Sphingobacteriia</taxon>
        <taxon>Sphingobacteriales</taxon>
        <taxon>Sphingobacteriaceae</taxon>
        <taxon>Pedobacter</taxon>
    </lineage>
</organism>
<dbReference type="RefSeq" id="WP_378962167.1">
    <property type="nucleotide sequence ID" value="NZ_JBHRXC010000016.1"/>
</dbReference>
<dbReference type="InterPro" id="IPR026350">
    <property type="entry name" value="GxxExxY"/>
</dbReference>
<gene>
    <name evidence="1" type="ORF">ACFOUY_16180</name>
</gene>
<evidence type="ECO:0000313" key="1">
    <source>
        <dbReference type="EMBL" id="MFC4198245.1"/>
    </source>
</evidence>
<protein>
    <submittedName>
        <fullName evidence="1">GxxExxY protein</fullName>
    </submittedName>
</protein>
<evidence type="ECO:0000313" key="2">
    <source>
        <dbReference type="Proteomes" id="UP001595792"/>
    </source>
</evidence>